<dbReference type="Proteomes" id="UP000230941">
    <property type="component" value="Unassembled WGS sequence"/>
</dbReference>
<gene>
    <name evidence="1" type="ORF">CO160_01625</name>
</gene>
<sequence>MESYQGQEENSIILNDTIIQRSVCYNVSGHKSRQKVIITGEIKKCPECGRGMTVLRGKITF</sequence>
<organism evidence="1 2">
    <name type="scientific">Candidatus Portnoybacteria bacterium CG_4_9_14_3_um_filter_43_11</name>
    <dbReference type="NCBI Taxonomy" id="1974805"/>
    <lineage>
        <taxon>Bacteria</taxon>
        <taxon>Candidatus Portnoyibacteriota</taxon>
    </lineage>
</organism>
<accession>A0A2M7YLK8</accession>
<evidence type="ECO:0000313" key="2">
    <source>
        <dbReference type="Proteomes" id="UP000230941"/>
    </source>
</evidence>
<dbReference type="AlphaFoldDB" id="A0A2M7YLK8"/>
<proteinExistence type="predicted"/>
<comment type="caution">
    <text evidence="1">The sequence shown here is derived from an EMBL/GenBank/DDBJ whole genome shotgun (WGS) entry which is preliminary data.</text>
</comment>
<dbReference type="EMBL" id="PFWG01000042">
    <property type="protein sequence ID" value="PJA63875.1"/>
    <property type="molecule type" value="Genomic_DNA"/>
</dbReference>
<reference evidence="2" key="1">
    <citation type="submission" date="2017-09" db="EMBL/GenBank/DDBJ databases">
        <title>Depth-based differentiation of microbial function through sediment-hosted aquifers and enrichment of novel symbionts in the deep terrestrial subsurface.</title>
        <authorList>
            <person name="Probst A.J."/>
            <person name="Ladd B."/>
            <person name="Jarett J.K."/>
            <person name="Geller-Mcgrath D.E."/>
            <person name="Sieber C.M.K."/>
            <person name="Emerson J.B."/>
            <person name="Anantharaman K."/>
            <person name="Thomas B.C."/>
            <person name="Malmstrom R."/>
            <person name="Stieglmeier M."/>
            <person name="Klingl A."/>
            <person name="Woyke T."/>
            <person name="Ryan C.M."/>
            <person name="Banfield J.F."/>
        </authorList>
    </citation>
    <scope>NUCLEOTIDE SEQUENCE [LARGE SCALE GENOMIC DNA]</scope>
</reference>
<protein>
    <submittedName>
        <fullName evidence="1">Uncharacterized protein</fullName>
    </submittedName>
</protein>
<name>A0A2M7YLK8_9BACT</name>
<evidence type="ECO:0000313" key="1">
    <source>
        <dbReference type="EMBL" id="PJA63875.1"/>
    </source>
</evidence>